<evidence type="ECO:0000313" key="8">
    <source>
        <dbReference type="Proteomes" id="UP001391051"/>
    </source>
</evidence>
<dbReference type="RefSeq" id="XP_066693190.1">
    <property type="nucleotide sequence ID" value="XM_066850952.1"/>
</dbReference>
<evidence type="ECO:0000259" key="6">
    <source>
        <dbReference type="PROSITE" id="PS51782"/>
    </source>
</evidence>
<dbReference type="PANTHER" id="PTHR34997:SF2">
    <property type="entry name" value="LYSM DOMAIN-CONTAINING PROTEIN-RELATED"/>
    <property type="match status" value="1"/>
</dbReference>
<keyword evidence="1" id="KW-0147">Chitin-binding</keyword>
<dbReference type="CDD" id="cd00118">
    <property type="entry name" value="LysM"/>
    <property type="match status" value="1"/>
</dbReference>
<evidence type="ECO:0000256" key="5">
    <source>
        <dbReference type="SAM" id="MobiDB-lite"/>
    </source>
</evidence>
<dbReference type="GeneID" id="92084014"/>
<dbReference type="InterPro" id="IPR018392">
    <property type="entry name" value="LysM"/>
</dbReference>
<dbReference type="SMART" id="SM00257">
    <property type="entry name" value="LysM"/>
    <property type="match status" value="1"/>
</dbReference>
<feature type="domain" description="LysM" evidence="6">
    <location>
        <begin position="48"/>
        <end position="94"/>
    </location>
</feature>
<dbReference type="InterPro" id="IPR052210">
    <property type="entry name" value="LysM1-like"/>
</dbReference>
<comment type="caution">
    <text evidence="7">The sequence shown here is derived from an EMBL/GenBank/DDBJ whole genome shotgun (WGS) entry which is preliminary data.</text>
</comment>
<evidence type="ECO:0000256" key="2">
    <source>
        <dbReference type="ARBA" id="ARBA00022729"/>
    </source>
</evidence>
<dbReference type="PANTHER" id="PTHR34997">
    <property type="entry name" value="AM15"/>
    <property type="match status" value="1"/>
</dbReference>
<keyword evidence="8" id="KW-1185">Reference proteome</keyword>
<evidence type="ECO:0000313" key="7">
    <source>
        <dbReference type="EMBL" id="KAK7937862.1"/>
    </source>
</evidence>
<keyword evidence="3" id="KW-0843">Virulence</keyword>
<evidence type="ECO:0000256" key="4">
    <source>
        <dbReference type="ARBA" id="ARBA00044955"/>
    </source>
</evidence>
<keyword evidence="2" id="KW-0732">Signal</keyword>
<sequence>MIKNMSYCVEVNFIKSTPTTTFSRPQETTTSKPTSTSAGTGMVGSCTAFHLVVSGDGCYDIAVSAGVSLDDFYSWNPSVGSDCGSLWGGFNVCTAVL</sequence>
<dbReference type="Pfam" id="PF01476">
    <property type="entry name" value="LysM"/>
    <property type="match status" value="1"/>
</dbReference>
<name>A0ABR1PTU4_9PEZI</name>
<feature type="region of interest" description="Disordered" evidence="5">
    <location>
        <begin position="19"/>
        <end position="39"/>
    </location>
</feature>
<proteinExistence type="inferred from homology"/>
<reference evidence="7 8" key="1">
    <citation type="submission" date="2023-01" db="EMBL/GenBank/DDBJ databases">
        <title>Analysis of 21 Apiospora genomes using comparative genomics revels a genus with tremendous synthesis potential of carbohydrate active enzymes and secondary metabolites.</title>
        <authorList>
            <person name="Sorensen T."/>
        </authorList>
    </citation>
    <scope>NUCLEOTIDE SEQUENCE [LARGE SCALE GENOMIC DNA]</scope>
    <source>
        <strain evidence="7 8">CBS 24483</strain>
    </source>
</reference>
<dbReference type="PROSITE" id="PS51782">
    <property type="entry name" value="LYSM"/>
    <property type="match status" value="1"/>
</dbReference>
<dbReference type="Proteomes" id="UP001391051">
    <property type="component" value="Unassembled WGS sequence"/>
</dbReference>
<dbReference type="EMBL" id="JAQQWE010000010">
    <property type="protein sequence ID" value="KAK7937862.1"/>
    <property type="molecule type" value="Genomic_DNA"/>
</dbReference>
<dbReference type="Gene3D" id="3.10.350.10">
    <property type="entry name" value="LysM domain"/>
    <property type="match status" value="1"/>
</dbReference>
<dbReference type="SUPFAM" id="SSF54106">
    <property type="entry name" value="LysM domain"/>
    <property type="match status" value="1"/>
</dbReference>
<dbReference type="InterPro" id="IPR036779">
    <property type="entry name" value="LysM_dom_sf"/>
</dbReference>
<comment type="similarity">
    <text evidence="4">Belongs to the secreted LysM effector family.</text>
</comment>
<accession>A0ABR1PTU4</accession>
<organism evidence="7 8">
    <name type="scientific">Apiospora aurea</name>
    <dbReference type="NCBI Taxonomy" id="335848"/>
    <lineage>
        <taxon>Eukaryota</taxon>
        <taxon>Fungi</taxon>
        <taxon>Dikarya</taxon>
        <taxon>Ascomycota</taxon>
        <taxon>Pezizomycotina</taxon>
        <taxon>Sordariomycetes</taxon>
        <taxon>Xylariomycetidae</taxon>
        <taxon>Amphisphaeriales</taxon>
        <taxon>Apiosporaceae</taxon>
        <taxon>Apiospora</taxon>
    </lineage>
</organism>
<evidence type="ECO:0000256" key="1">
    <source>
        <dbReference type="ARBA" id="ARBA00022669"/>
    </source>
</evidence>
<gene>
    <name evidence="7" type="ORF">PG986_014730</name>
</gene>
<evidence type="ECO:0000256" key="3">
    <source>
        <dbReference type="ARBA" id="ARBA00023026"/>
    </source>
</evidence>
<protein>
    <recommendedName>
        <fullName evidence="6">LysM domain-containing protein</fullName>
    </recommendedName>
</protein>